<dbReference type="SUPFAM" id="SSF54292">
    <property type="entry name" value="2Fe-2S ferredoxin-like"/>
    <property type="match status" value="1"/>
</dbReference>
<name>A0A8X6J816_TRICU</name>
<comment type="cofactor">
    <cofactor evidence="6">
        <name>[2Fe-2S] cluster</name>
        <dbReference type="ChEBI" id="CHEBI:190135"/>
    </cofactor>
</comment>
<evidence type="ECO:0000256" key="3">
    <source>
        <dbReference type="ARBA" id="ARBA00022723"/>
    </source>
</evidence>
<dbReference type="CDD" id="cd00207">
    <property type="entry name" value="fer2"/>
    <property type="match status" value="1"/>
</dbReference>
<protein>
    <submittedName>
        <fullName evidence="8">Adrenodoxin-like protein 1, mitochondrial</fullName>
    </submittedName>
</protein>
<reference evidence="8" key="1">
    <citation type="submission" date="2020-07" db="EMBL/GenBank/DDBJ databases">
        <title>Multicomponent nature underlies the extraordinary mechanical properties of spider dragline silk.</title>
        <authorList>
            <person name="Kono N."/>
            <person name="Nakamura H."/>
            <person name="Mori M."/>
            <person name="Yoshida Y."/>
            <person name="Ohtoshi R."/>
            <person name="Malay A.D."/>
            <person name="Moran D.A.P."/>
            <person name="Tomita M."/>
            <person name="Numata K."/>
            <person name="Arakawa K."/>
        </authorList>
    </citation>
    <scope>NUCLEOTIDE SEQUENCE</scope>
</reference>
<evidence type="ECO:0000256" key="1">
    <source>
        <dbReference type="ARBA" id="ARBA00010914"/>
    </source>
</evidence>
<comment type="similarity">
    <text evidence="1">Belongs to the adrenodoxin/putidaredoxin family.</text>
</comment>
<evidence type="ECO:0000256" key="6">
    <source>
        <dbReference type="ARBA" id="ARBA00034078"/>
    </source>
</evidence>
<accession>A0A8X6J816</accession>
<dbReference type="GO" id="GO:0005739">
    <property type="term" value="C:mitochondrion"/>
    <property type="evidence" value="ECO:0007669"/>
    <property type="project" value="TreeGrafter"/>
</dbReference>
<dbReference type="AlphaFoldDB" id="A0A8X6J816"/>
<dbReference type="GO" id="GO:0009055">
    <property type="term" value="F:electron transfer activity"/>
    <property type="evidence" value="ECO:0007669"/>
    <property type="project" value="TreeGrafter"/>
</dbReference>
<dbReference type="PROSITE" id="PS51085">
    <property type="entry name" value="2FE2S_FER_2"/>
    <property type="match status" value="1"/>
</dbReference>
<dbReference type="PRINTS" id="PR00355">
    <property type="entry name" value="ADRENODOXIN"/>
</dbReference>
<evidence type="ECO:0000256" key="2">
    <source>
        <dbReference type="ARBA" id="ARBA00022714"/>
    </source>
</evidence>
<sequence>MWSLIQNHSMKLKYINTLIPKKLLENQARWFCSAKDTLVEKDENVKISFVILKTGEKVDVEGVVGQSVLQVAVENAIGMHGACEGNLRCTTCHVYVDEKTFEIFPEADEKENDLLDVAQFLKENSRLGCQSKVVVPLKIVCIAI</sequence>
<keyword evidence="2" id="KW-0001">2Fe-2S</keyword>
<keyword evidence="9" id="KW-1185">Reference proteome</keyword>
<dbReference type="Proteomes" id="UP000887116">
    <property type="component" value="Unassembled WGS sequence"/>
</dbReference>
<dbReference type="Pfam" id="PF00111">
    <property type="entry name" value="Fer2"/>
    <property type="match status" value="1"/>
</dbReference>
<evidence type="ECO:0000256" key="4">
    <source>
        <dbReference type="ARBA" id="ARBA00023004"/>
    </source>
</evidence>
<organism evidence="8 9">
    <name type="scientific">Trichonephila clavata</name>
    <name type="common">Joro spider</name>
    <name type="synonym">Nephila clavata</name>
    <dbReference type="NCBI Taxonomy" id="2740835"/>
    <lineage>
        <taxon>Eukaryota</taxon>
        <taxon>Metazoa</taxon>
        <taxon>Ecdysozoa</taxon>
        <taxon>Arthropoda</taxon>
        <taxon>Chelicerata</taxon>
        <taxon>Arachnida</taxon>
        <taxon>Araneae</taxon>
        <taxon>Araneomorphae</taxon>
        <taxon>Entelegynae</taxon>
        <taxon>Araneoidea</taxon>
        <taxon>Nephilidae</taxon>
        <taxon>Trichonephila</taxon>
    </lineage>
</organism>
<keyword evidence="4" id="KW-0408">Iron</keyword>
<dbReference type="Gene3D" id="3.10.20.30">
    <property type="match status" value="1"/>
</dbReference>
<feature type="domain" description="2Fe-2S ferredoxin-type" evidence="7">
    <location>
        <begin position="45"/>
        <end position="144"/>
    </location>
</feature>
<dbReference type="GO" id="GO:0046872">
    <property type="term" value="F:metal ion binding"/>
    <property type="evidence" value="ECO:0007669"/>
    <property type="project" value="UniProtKB-KW"/>
</dbReference>
<evidence type="ECO:0000313" key="8">
    <source>
        <dbReference type="EMBL" id="GFQ95820.1"/>
    </source>
</evidence>
<proteinExistence type="inferred from homology"/>
<comment type="caution">
    <text evidence="8">The sequence shown here is derived from an EMBL/GenBank/DDBJ whole genome shotgun (WGS) entry which is preliminary data.</text>
</comment>
<dbReference type="GO" id="GO:0140647">
    <property type="term" value="P:P450-containing electron transport chain"/>
    <property type="evidence" value="ECO:0007669"/>
    <property type="project" value="InterPro"/>
</dbReference>
<dbReference type="InterPro" id="IPR001041">
    <property type="entry name" value="2Fe-2S_ferredoxin-type"/>
</dbReference>
<dbReference type="PANTHER" id="PTHR23426:SF65">
    <property type="entry name" value="FERREDOXIN-2, MITOCHONDRIAL"/>
    <property type="match status" value="1"/>
</dbReference>
<evidence type="ECO:0000256" key="5">
    <source>
        <dbReference type="ARBA" id="ARBA00023014"/>
    </source>
</evidence>
<dbReference type="PANTHER" id="PTHR23426">
    <property type="entry name" value="FERREDOXIN/ADRENODOXIN"/>
    <property type="match status" value="1"/>
</dbReference>
<keyword evidence="3" id="KW-0479">Metal-binding</keyword>
<keyword evidence="5" id="KW-0411">Iron-sulfur</keyword>
<dbReference type="InterPro" id="IPR001055">
    <property type="entry name" value="Adrenodoxin-like"/>
</dbReference>
<evidence type="ECO:0000313" key="9">
    <source>
        <dbReference type="Proteomes" id="UP000887116"/>
    </source>
</evidence>
<dbReference type="InterPro" id="IPR012675">
    <property type="entry name" value="Beta-grasp_dom_sf"/>
</dbReference>
<dbReference type="EMBL" id="BMAO01004616">
    <property type="protein sequence ID" value="GFQ95820.1"/>
    <property type="molecule type" value="Genomic_DNA"/>
</dbReference>
<dbReference type="OrthoDB" id="6417395at2759"/>
<dbReference type="GO" id="GO:0051537">
    <property type="term" value="F:2 iron, 2 sulfur cluster binding"/>
    <property type="evidence" value="ECO:0007669"/>
    <property type="project" value="UniProtKB-KW"/>
</dbReference>
<evidence type="ECO:0000259" key="7">
    <source>
        <dbReference type="PROSITE" id="PS51085"/>
    </source>
</evidence>
<dbReference type="InterPro" id="IPR036010">
    <property type="entry name" value="2Fe-2S_ferredoxin-like_sf"/>
</dbReference>
<gene>
    <name evidence="8" type="primary">Fdx1</name>
    <name evidence="8" type="ORF">TNCT_246111</name>
</gene>